<protein>
    <submittedName>
        <fullName evidence="2">Uncharacterized protein</fullName>
    </submittedName>
</protein>
<keyword evidence="3" id="KW-1185">Reference proteome</keyword>
<gene>
    <name evidence="2" type="ORF">BT96DRAFT_881494</name>
</gene>
<evidence type="ECO:0000313" key="3">
    <source>
        <dbReference type="Proteomes" id="UP000799118"/>
    </source>
</evidence>
<sequence>MLLDIKELPPTPPPPDVKRDTPVIRIQDDAPPPSYDIMWGNHHRQQYAGIRDLNHSRSHSQTESSIYSLTVDSSQRSGLSLDLPTVSANASTSSLYVAPVFTPKKRGWFGGKSRTIKEVREWTLNQINDLFVNRDADLDECRSVLSGCYDAFQANNLTFSTFLQEPLSEQHTFFYWSIVNRSGESTRLPHFLSALLSFGSPLTEETRADIRHACLLTNDQPLFQSLRCHRKFMQLPTAHEMIFGERIPIDDITVEDMPSAQPAFLVKMDIALFIKRMNFEKEVTLEFIAQRRAWRLVFSAAPTNKHNSWTLTLTLLEHSDPTPFDSRFTVEDASPTSDGSNLASKPKPPATIRLKTSSMLASPKKDKITVSLEDGSLIGSGLRSPSNSYVARDGTLQARLEARLTKPDSDDCVIC</sequence>
<evidence type="ECO:0000313" key="2">
    <source>
        <dbReference type="EMBL" id="KAE9400212.1"/>
    </source>
</evidence>
<proteinExistence type="predicted"/>
<accession>A0A6A4HMN2</accession>
<dbReference type="OrthoDB" id="2959034at2759"/>
<dbReference type="EMBL" id="ML769459">
    <property type="protein sequence ID" value="KAE9400212.1"/>
    <property type="molecule type" value="Genomic_DNA"/>
</dbReference>
<dbReference type="AlphaFoldDB" id="A0A6A4HMN2"/>
<dbReference type="Proteomes" id="UP000799118">
    <property type="component" value="Unassembled WGS sequence"/>
</dbReference>
<evidence type="ECO:0000256" key="1">
    <source>
        <dbReference type="SAM" id="MobiDB-lite"/>
    </source>
</evidence>
<feature type="region of interest" description="Disordered" evidence="1">
    <location>
        <begin position="1"/>
        <end position="20"/>
    </location>
</feature>
<reference evidence="2" key="1">
    <citation type="journal article" date="2019" name="Environ. Microbiol.">
        <title>Fungal ecological strategies reflected in gene transcription - a case study of two litter decomposers.</title>
        <authorList>
            <person name="Barbi F."/>
            <person name="Kohler A."/>
            <person name="Barry K."/>
            <person name="Baskaran P."/>
            <person name="Daum C."/>
            <person name="Fauchery L."/>
            <person name="Ihrmark K."/>
            <person name="Kuo A."/>
            <person name="LaButti K."/>
            <person name="Lipzen A."/>
            <person name="Morin E."/>
            <person name="Grigoriev I.V."/>
            <person name="Henrissat B."/>
            <person name="Lindahl B."/>
            <person name="Martin F."/>
        </authorList>
    </citation>
    <scope>NUCLEOTIDE SEQUENCE</scope>
    <source>
        <strain evidence="2">JB14</strain>
    </source>
</reference>
<feature type="compositionally biased region" description="Polar residues" evidence="1">
    <location>
        <begin position="334"/>
        <end position="343"/>
    </location>
</feature>
<organism evidence="2 3">
    <name type="scientific">Gymnopus androsaceus JB14</name>
    <dbReference type="NCBI Taxonomy" id="1447944"/>
    <lineage>
        <taxon>Eukaryota</taxon>
        <taxon>Fungi</taxon>
        <taxon>Dikarya</taxon>
        <taxon>Basidiomycota</taxon>
        <taxon>Agaricomycotina</taxon>
        <taxon>Agaricomycetes</taxon>
        <taxon>Agaricomycetidae</taxon>
        <taxon>Agaricales</taxon>
        <taxon>Marasmiineae</taxon>
        <taxon>Omphalotaceae</taxon>
        <taxon>Gymnopus</taxon>
    </lineage>
</organism>
<name>A0A6A4HMN2_9AGAR</name>
<feature type="region of interest" description="Disordered" evidence="1">
    <location>
        <begin position="326"/>
        <end position="350"/>
    </location>
</feature>